<name>A0A8J2FV74_9BACT</name>
<protein>
    <submittedName>
        <fullName evidence="1">Uncharacterized protein</fullName>
    </submittedName>
</protein>
<evidence type="ECO:0000313" key="1">
    <source>
        <dbReference type="EMBL" id="CAF0691333.1"/>
    </source>
</evidence>
<organism evidence="1 2">
    <name type="scientific">Candidatus Methylacidithermus pantelleriae</name>
    <dbReference type="NCBI Taxonomy" id="2744239"/>
    <lineage>
        <taxon>Bacteria</taxon>
        <taxon>Pseudomonadati</taxon>
        <taxon>Verrucomicrobiota</taxon>
        <taxon>Methylacidiphilae</taxon>
        <taxon>Methylacidiphilales</taxon>
        <taxon>Methylacidiphilaceae</taxon>
        <taxon>Candidatus Methylacidithermus</taxon>
    </lineage>
</organism>
<dbReference type="Proteomes" id="UP000663859">
    <property type="component" value="Unassembled WGS sequence"/>
</dbReference>
<gene>
    <name evidence="1" type="ORF">MPNT_100011</name>
</gene>
<reference evidence="1" key="1">
    <citation type="submission" date="2021-02" db="EMBL/GenBank/DDBJ databases">
        <authorList>
            <person name="Cremers G."/>
            <person name="Picone N."/>
        </authorList>
    </citation>
    <scope>NUCLEOTIDE SEQUENCE</scope>
    <source>
        <strain evidence="1">PQ17</strain>
    </source>
</reference>
<keyword evidence="2" id="KW-1185">Reference proteome</keyword>
<sequence>MEVWENAQHIGSSLLTVFFRAHSDVSASRDLPRLGDDAEHWPRAALKTPDVQSMGWIRHLLRSPRKPAALRSGVIYPITGFP</sequence>
<comment type="caution">
    <text evidence="1">The sequence shown here is derived from an EMBL/GenBank/DDBJ whole genome shotgun (WGS) entry which is preliminary data.</text>
</comment>
<proteinExistence type="predicted"/>
<dbReference type="AlphaFoldDB" id="A0A8J2FV74"/>
<evidence type="ECO:0000313" key="2">
    <source>
        <dbReference type="Proteomes" id="UP000663859"/>
    </source>
</evidence>
<accession>A0A8J2FV74</accession>
<dbReference type="EMBL" id="CAJNOB010000002">
    <property type="protein sequence ID" value="CAF0691333.1"/>
    <property type="molecule type" value="Genomic_DNA"/>
</dbReference>